<reference evidence="1 2" key="1">
    <citation type="submission" date="2017-09" db="EMBL/GenBank/DDBJ databases">
        <title>Depth-based differentiation of microbial function through sediment-hosted aquifers and enrichment of novel symbionts in the deep terrestrial subsurface.</title>
        <authorList>
            <person name="Probst A.J."/>
            <person name="Ladd B."/>
            <person name="Jarett J.K."/>
            <person name="Geller-Mcgrath D.E."/>
            <person name="Sieber C.M."/>
            <person name="Emerson J.B."/>
            <person name="Anantharaman K."/>
            <person name="Thomas B.C."/>
            <person name="Malmstrom R."/>
            <person name="Stieglmeier M."/>
            <person name="Klingl A."/>
            <person name="Woyke T."/>
            <person name="Ryan C.M."/>
            <person name="Banfield J.F."/>
        </authorList>
    </citation>
    <scope>NUCLEOTIDE SEQUENCE [LARGE SCALE GENOMIC DNA]</scope>
    <source>
        <strain evidence="1">CG22_combo_CG10-13_8_21_14_all_39_10</strain>
    </source>
</reference>
<sequence>MDYSQIILNKKNITDFAEERNRALSAVERGKWVLFLDSDETLSSELKDEIRNLNPGACGGFYVKRKNYFLGRYAGTDKIIRLVKKGSGKWARQVHETYHPRGGIEVGLLKNYLRHNTAKNLHAYIDKINNYSTLHALANKKEGKKASVVKIIFYPIFKFVQTFVKSGHVVFSLFQSFHSFLSWSKLYFLRS</sequence>
<gene>
    <name evidence="1" type="ORF">COX03_01110</name>
</gene>
<evidence type="ECO:0008006" key="3">
    <source>
        <dbReference type="Google" id="ProtNLM"/>
    </source>
</evidence>
<evidence type="ECO:0000313" key="2">
    <source>
        <dbReference type="Proteomes" id="UP000229847"/>
    </source>
</evidence>
<dbReference type="Proteomes" id="UP000229847">
    <property type="component" value="Unassembled WGS sequence"/>
</dbReference>
<name>A0A2H0BJG9_9BACT</name>
<evidence type="ECO:0000313" key="1">
    <source>
        <dbReference type="EMBL" id="PIP57807.1"/>
    </source>
</evidence>
<dbReference type="SUPFAM" id="SSF53448">
    <property type="entry name" value="Nucleotide-diphospho-sugar transferases"/>
    <property type="match status" value="1"/>
</dbReference>
<accession>A0A2H0BJG9</accession>
<organism evidence="1 2">
    <name type="scientific">Candidatus Woesebacteria bacterium CG22_combo_CG10-13_8_21_14_all_39_10</name>
    <dbReference type="NCBI Taxonomy" id="1975059"/>
    <lineage>
        <taxon>Bacteria</taxon>
        <taxon>Candidatus Woeseibacteriota</taxon>
    </lineage>
</organism>
<dbReference type="AlphaFoldDB" id="A0A2H0BJG9"/>
<dbReference type="EMBL" id="PCSW01000034">
    <property type="protein sequence ID" value="PIP57807.1"/>
    <property type="molecule type" value="Genomic_DNA"/>
</dbReference>
<comment type="caution">
    <text evidence="1">The sequence shown here is derived from an EMBL/GenBank/DDBJ whole genome shotgun (WGS) entry which is preliminary data.</text>
</comment>
<protein>
    <recommendedName>
        <fullName evidence="3">Glycosyltransferase 2-like domain-containing protein</fullName>
    </recommendedName>
</protein>
<dbReference type="InterPro" id="IPR029044">
    <property type="entry name" value="Nucleotide-diphossugar_trans"/>
</dbReference>
<proteinExistence type="predicted"/>